<name>A0ABW8JZP3_9GAMM</name>
<dbReference type="Pfam" id="PF21467">
    <property type="entry name" value="BetaGal_gal-bd"/>
    <property type="match status" value="1"/>
</dbReference>
<organism evidence="9 10">
    <name type="scientific">Dyella koreensis</name>
    <dbReference type="NCBI Taxonomy" id="311235"/>
    <lineage>
        <taxon>Bacteria</taxon>
        <taxon>Pseudomonadati</taxon>
        <taxon>Pseudomonadota</taxon>
        <taxon>Gammaproteobacteria</taxon>
        <taxon>Lysobacterales</taxon>
        <taxon>Rhodanobacteraceae</taxon>
        <taxon>Dyella</taxon>
    </lineage>
</organism>
<feature type="signal peptide" evidence="5">
    <location>
        <begin position="1"/>
        <end position="34"/>
    </location>
</feature>
<dbReference type="PIRSF" id="PIRSF006336">
    <property type="entry name" value="B-gal"/>
    <property type="match status" value="1"/>
</dbReference>
<dbReference type="Gene3D" id="2.60.120.260">
    <property type="entry name" value="Galactose-binding domain-like"/>
    <property type="match status" value="2"/>
</dbReference>
<comment type="caution">
    <text evidence="9">The sequence shown here is derived from an EMBL/GenBank/DDBJ whole genome shotgun (WGS) entry which is preliminary data.</text>
</comment>
<keyword evidence="10" id="KW-1185">Reference proteome</keyword>
<dbReference type="PRINTS" id="PR00742">
    <property type="entry name" value="GLHYDRLASE35"/>
</dbReference>
<dbReference type="Pfam" id="PF01301">
    <property type="entry name" value="Glyco_hydro_35"/>
    <property type="match status" value="1"/>
</dbReference>
<reference evidence="9 10" key="1">
    <citation type="submission" date="2020-10" db="EMBL/GenBank/DDBJ databases">
        <title>Phylogeny of dyella-like bacteria.</title>
        <authorList>
            <person name="Fu J."/>
        </authorList>
    </citation>
    <scope>NUCLEOTIDE SEQUENCE [LARGE SCALE GENOMIC DNA]</scope>
    <source>
        <strain evidence="9 10">BB4</strain>
    </source>
</reference>
<evidence type="ECO:0000313" key="10">
    <source>
        <dbReference type="Proteomes" id="UP001620408"/>
    </source>
</evidence>
<evidence type="ECO:0000256" key="3">
    <source>
        <dbReference type="ARBA" id="ARBA00023295"/>
    </source>
</evidence>
<evidence type="ECO:0000256" key="2">
    <source>
        <dbReference type="ARBA" id="ARBA00022801"/>
    </source>
</evidence>
<feature type="chain" id="PRO_5046560020" evidence="5">
    <location>
        <begin position="35"/>
        <end position="630"/>
    </location>
</feature>
<feature type="domain" description="Beta-galactosidase galactose-binding" evidence="8">
    <location>
        <begin position="536"/>
        <end position="598"/>
    </location>
</feature>
<evidence type="ECO:0000256" key="5">
    <source>
        <dbReference type="SAM" id="SignalP"/>
    </source>
</evidence>
<dbReference type="InterPro" id="IPR017853">
    <property type="entry name" value="GH"/>
</dbReference>
<evidence type="ECO:0000313" key="9">
    <source>
        <dbReference type="EMBL" id="MFK2916123.1"/>
    </source>
</evidence>
<comment type="similarity">
    <text evidence="1 4">Belongs to the glycosyl hydrolase 35 family.</text>
</comment>
<keyword evidence="3" id="KW-0326">Glycosidase</keyword>
<gene>
    <name evidence="9" type="ORF">ISS97_02505</name>
</gene>
<keyword evidence="5" id="KW-0732">Signal</keyword>
<feature type="domain" description="Glycoside hydrolase 35 catalytic" evidence="6">
    <location>
        <begin position="52"/>
        <end position="365"/>
    </location>
</feature>
<dbReference type="EMBL" id="JADIKD010000006">
    <property type="protein sequence ID" value="MFK2916123.1"/>
    <property type="molecule type" value="Genomic_DNA"/>
</dbReference>
<accession>A0ABW8JZP3</accession>
<evidence type="ECO:0000259" key="7">
    <source>
        <dbReference type="Pfam" id="PF21317"/>
    </source>
</evidence>
<feature type="domain" description="Beta-galactosidase 1-like first all-beta" evidence="7">
    <location>
        <begin position="408"/>
        <end position="517"/>
    </location>
</feature>
<dbReference type="InterPro" id="IPR048913">
    <property type="entry name" value="BetaGal_gal-bd"/>
</dbReference>
<dbReference type="InterPro" id="IPR001944">
    <property type="entry name" value="Glycoside_Hdrlase_35"/>
</dbReference>
<evidence type="ECO:0000259" key="8">
    <source>
        <dbReference type="Pfam" id="PF21467"/>
    </source>
</evidence>
<evidence type="ECO:0000256" key="1">
    <source>
        <dbReference type="ARBA" id="ARBA00009809"/>
    </source>
</evidence>
<keyword evidence="2" id="KW-0378">Hydrolase</keyword>
<evidence type="ECO:0000256" key="4">
    <source>
        <dbReference type="RuleBase" id="RU003679"/>
    </source>
</evidence>
<dbReference type="Proteomes" id="UP001620408">
    <property type="component" value="Unassembled WGS sequence"/>
</dbReference>
<proteinExistence type="inferred from homology"/>
<dbReference type="SUPFAM" id="SSF49785">
    <property type="entry name" value="Galactose-binding domain-like"/>
    <property type="match status" value="1"/>
</dbReference>
<protein>
    <submittedName>
        <fullName evidence="9">Beta-galactosidase</fullName>
    </submittedName>
</protein>
<dbReference type="Pfam" id="PF21317">
    <property type="entry name" value="BetaGal_ABD_1"/>
    <property type="match status" value="1"/>
</dbReference>
<dbReference type="Gene3D" id="3.20.20.80">
    <property type="entry name" value="Glycosidases"/>
    <property type="match status" value="1"/>
</dbReference>
<dbReference type="SUPFAM" id="SSF51445">
    <property type="entry name" value="(Trans)glycosidases"/>
    <property type="match status" value="1"/>
</dbReference>
<dbReference type="PANTHER" id="PTHR23421">
    <property type="entry name" value="BETA-GALACTOSIDASE RELATED"/>
    <property type="match status" value="1"/>
</dbReference>
<dbReference type="InterPro" id="IPR008979">
    <property type="entry name" value="Galactose-bd-like_sf"/>
</dbReference>
<dbReference type="InterPro" id="IPR048912">
    <property type="entry name" value="BetaGal1-like_ABD1"/>
</dbReference>
<evidence type="ECO:0000259" key="6">
    <source>
        <dbReference type="Pfam" id="PF01301"/>
    </source>
</evidence>
<dbReference type="InterPro" id="IPR031330">
    <property type="entry name" value="Gly_Hdrlase_35_cat"/>
</dbReference>
<sequence length="630" mass="69902">MSVAISVISLPLKRRLLHAAASLSLAFACTAGFAETPPIGTGGHAMRIDHGSFMLDGKPFRIISGEMHYPRIPREYWPARLKMAKAMGLNTITTYVFWNAHETTPGTYDFSGQNDVAEFIREAQKEGLYVILRPGPYVCSEWELGGLPAWLLKDKPAKLRSLDPAFMQPAERWLHRLGQELAPLQLANGGNIIAVQVENEYASFGDDHAYLDGIRQLLVRSGFDKSLLFTSDNTDPGKNGLTDQLQVINFGTGNAEKKFAEFVKRRPEGPYMAGEYWAGWFDHWGAPHQALDAKREADELSWMLKQGYSVNLYMFHGGTSFGWMNGANWDKESYQPDVTSYDYDAPLNESGRPTPKYLAMRKAIADATGVKPPAMPATPATQAIDGIKLGESASLWDNLPAPVNAPEPRAMEDLDQAYGYILYRKVIPADRPGDLVIHGLHDYAAVYVNQVLAGTLDRRLKQDTLAIKVAKGDTLDILVENTGRINFSTEMLNERKGILGEVALRGETLRDWKIYSLPLTHVDGFAYSNKPCLHGPCFYRGSFNAPAAGHASADTFLDTAGLNKGFVWLNKRPLGRNWKIGPQRTLYVPGAWLKNQGNQLVVFDMFGTDHTTLRTLKQPVLDAPVTETAH</sequence>
<dbReference type="InterPro" id="IPR026283">
    <property type="entry name" value="B-gal_1-like"/>
</dbReference>